<evidence type="ECO:0000256" key="2">
    <source>
        <dbReference type="SAM" id="Phobius"/>
    </source>
</evidence>
<dbReference type="EMBL" id="MGJD01000037">
    <property type="protein sequence ID" value="OGM99687.1"/>
    <property type="molecule type" value="Genomic_DNA"/>
</dbReference>
<feature type="compositionally biased region" description="Basic and acidic residues" evidence="1">
    <location>
        <begin position="308"/>
        <end position="318"/>
    </location>
</feature>
<protein>
    <submittedName>
        <fullName evidence="3">Uncharacterized protein</fullName>
    </submittedName>
</protein>
<proteinExistence type="predicted"/>
<dbReference type="Proteomes" id="UP000177117">
    <property type="component" value="Unassembled WGS sequence"/>
</dbReference>
<keyword evidence="2" id="KW-0812">Transmembrane</keyword>
<reference evidence="3 4" key="1">
    <citation type="journal article" date="2016" name="Nat. Commun.">
        <title>Thousands of microbial genomes shed light on interconnected biogeochemical processes in an aquifer system.</title>
        <authorList>
            <person name="Anantharaman K."/>
            <person name="Brown C.T."/>
            <person name="Hug L.A."/>
            <person name="Sharon I."/>
            <person name="Castelle C.J."/>
            <person name="Probst A.J."/>
            <person name="Thomas B.C."/>
            <person name="Singh A."/>
            <person name="Wilkins M.J."/>
            <person name="Karaoz U."/>
            <person name="Brodie E.L."/>
            <person name="Williams K.H."/>
            <person name="Hubbard S.S."/>
            <person name="Banfield J.F."/>
        </authorList>
    </citation>
    <scope>NUCLEOTIDE SEQUENCE [LARGE SCALE GENOMIC DNA]</scope>
</reference>
<gene>
    <name evidence="3" type="ORF">A2650_00865</name>
</gene>
<keyword evidence="2" id="KW-0472">Membrane</keyword>
<sequence>MDIPEIINTPVITDSKKSNKKLLIVLVIVIILGLGGGGYWYVMIYQPAQYAKAIFALEIELQAYGTQSGQSQFRWRYDYDTALNALDKHEVFFAQFNKKIEALNPPPFDQEMKELKENLLFFGGGFTGGVNNGRRTIVFVKDAIEIYKIYYPESTTIRETLPPELRSSQPSVPRSQPYDLGTAIDFWKSLLASAKPYADRMFNQDPINLGDNYFSDLKSLWGEMSRAHNTVLPVLEQKFGRNYPLSSLPHQQELEKIIPGAASLDKIDEFLQKLESVIIRGSAEGILQSAIYSQSSDSQERSQSMNESLKKLKEKYVQ</sequence>
<comment type="caution">
    <text evidence="3">The sequence shown here is derived from an EMBL/GenBank/DDBJ whole genome shotgun (WGS) entry which is preliminary data.</text>
</comment>
<evidence type="ECO:0000313" key="3">
    <source>
        <dbReference type="EMBL" id="OGM99687.1"/>
    </source>
</evidence>
<dbReference type="AlphaFoldDB" id="A0A1F8EGA6"/>
<feature type="region of interest" description="Disordered" evidence="1">
    <location>
        <begin position="293"/>
        <end position="318"/>
    </location>
</feature>
<name>A0A1F8EGA6_9BACT</name>
<accession>A0A1F8EGA6</accession>
<feature type="compositionally biased region" description="Low complexity" evidence="1">
    <location>
        <begin position="293"/>
        <end position="304"/>
    </location>
</feature>
<feature type="transmembrane region" description="Helical" evidence="2">
    <location>
        <begin position="22"/>
        <end position="42"/>
    </location>
</feature>
<evidence type="ECO:0000256" key="1">
    <source>
        <dbReference type="SAM" id="MobiDB-lite"/>
    </source>
</evidence>
<keyword evidence="2" id="KW-1133">Transmembrane helix</keyword>
<organism evidence="3 4">
    <name type="scientific">Candidatus Yanofskybacteria bacterium RIFCSPHIGHO2_01_FULL_41_53</name>
    <dbReference type="NCBI Taxonomy" id="1802663"/>
    <lineage>
        <taxon>Bacteria</taxon>
        <taxon>Candidatus Yanofskyibacteriota</taxon>
    </lineage>
</organism>
<evidence type="ECO:0000313" key="4">
    <source>
        <dbReference type="Proteomes" id="UP000177117"/>
    </source>
</evidence>